<proteinExistence type="predicted"/>
<dbReference type="EMBL" id="CM035425">
    <property type="protein sequence ID" value="KAH7332434.1"/>
    <property type="molecule type" value="Genomic_DNA"/>
</dbReference>
<keyword evidence="4" id="KW-0804">Transcription</keyword>
<dbReference type="InterPro" id="IPR036576">
    <property type="entry name" value="WRKY_dom_sf"/>
</dbReference>
<sequence>MQSAMPSCSPALCSGTSAASSREQIGSSPSSSACSPSGCSQVGSLLRNPYLSSTSRHSLHRQLYVPSSAIAPFAVPGQHSSNKRIAASQLDDHACRFGSSDKRPSVKDVQSGNKSCDAPSTHTNDQICGAAHGSGVMVVDIRSQCIGSIAGDLDDVLDLLLQDAEVAVSATAKEQVHSGLCEGAPISVSESSTRGNHLPKESISPSDVPQTKSSSSPQRHASAGHIVGQRHAEMGANEESHVQSWVTPTVIQEEKPNVFSFPHGWPNQRVLETLLSCPRAVPREEVTEREQKEFPLSRSSHRWAGPTLMDIETALATACPSSACNIIAEPALSSSSPDSFWSTRLPHRNSALIRSVEDILKQETSSFLTASSSSVCNEEPKTPEDDDMNITWRRWQKRSQMEPRYTMKIRCEGDAVNDGYRWRKYGQKSIKNSSHPRSYYRCSSGKCKVKKQVERSSEDAGMLVVSYEGIHLHHRPTSLPMPSTHACVSLLPTHDNPFQKSFPM</sequence>
<feature type="region of interest" description="Disordered" evidence="6">
    <location>
        <begin position="1"/>
        <end position="37"/>
    </location>
</feature>
<dbReference type="PANTHER" id="PTHR31221">
    <property type="entry name" value="WRKY TRANSCRIPTION FACTOR PROTEIN 1-RELATED"/>
    <property type="match status" value="1"/>
</dbReference>
<dbReference type="GO" id="GO:0005634">
    <property type="term" value="C:nucleus"/>
    <property type="evidence" value="ECO:0007669"/>
    <property type="project" value="UniProtKB-SubCell"/>
</dbReference>
<dbReference type="Proteomes" id="UP000825935">
    <property type="component" value="Chromosome 20"/>
</dbReference>
<feature type="domain" description="WRKY" evidence="7">
    <location>
        <begin position="411"/>
        <end position="476"/>
    </location>
</feature>
<dbReference type="InterPro" id="IPR003657">
    <property type="entry name" value="WRKY_dom"/>
</dbReference>
<dbReference type="OrthoDB" id="652816at2759"/>
<evidence type="ECO:0000256" key="2">
    <source>
        <dbReference type="ARBA" id="ARBA00023015"/>
    </source>
</evidence>
<keyword evidence="9" id="KW-1185">Reference proteome</keyword>
<evidence type="ECO:0000256" key="1">
    <source>
        <dbReference type="ARBA" id="ARBA00004123"/>
    </source>
</evidence>
<gene>
    <name evidence="8" type="ORF">KP509_20G087100</name>
</gene>
<keyword evidence="2" id="KW-0805">Transcription regulation</keyword>
<dbReference type="GO" id="GO:0003700">
    <property type="term" value="F:DNA-binding transcription factor activity"/>
    <property type="evidence" value="ECO:0007669"/>
    <property type="project" value="InterPro"/>
</dbReference>
<feature type="compositionally biased region" description="Polar residues" evidence="6">
    <location>
        <begin position="108"/>
        <end position="121"/>
    </location>
</feature>
<feature type="compositionally biased region" description="Basic and acidic residues" evidence="6">
    <location>
        <begin position="97"/>
        <end position="106"/>
    </location>
</feature>
<comment type="caution">
    <text evidence="8">The sequence shown here is derived from an EMBL/GenBank/DDBJ whole genome shotgun (WGS) entry which is preliminary data.</text>
</comment>
<organism evidence="8 9">
    <name type="scientific">Ceratopteris richardii</name>
    <name type="common">Triangle waterfern</name>
    <dbReference type="NCBI Taxonomy" id="49495"/>
    <lineage>
        <taxon>Eukaryota</taxon>
        <taxon>Viridiplantae</taxon>
        <taxon>Streptophyta</taxon>
        <taxon>Embryophyta</taxon>
        <taxon>Tracheophyta</taxon>
        <taxon>Polypodiopsida</taxon>
        <taxon>Polypodiidae</taxon>
        <taxon>Polypodiales</taxon>
        <taxon>Pteridineae</taxon>
        <taxon>Pteridaceae</taxon>
        <taxon>Parkerioideae</taxon>
        <taxon>Ceratopteris</taxon>
    </lineage>
</organism>
<evidence type="ECO:0000256" key="4">
    <source>
        <dbReference type="ARBA" id="ARBA00023163"/>
    </source>
</evidence>
<feature type="compositionally biased region" description="Low complexity" evidence="6">
    <location>
        <begin position="26"/>
        <end position="37"/>
    </location>
</feature>
<dbReference type="SUPFAM" id="SSF118290">
    <property type="entry name" value="WRKY DNA-binding domain"/>
    <property type="match status" value="1"/>
</dbReference>
<dbReference type="InterPro" id="IPR044810">
    <property type="entry name" value="WRKY_plant"/>
</dbReference>
<feature type="region of interest" description="Disordered" evidence="6">
    <location>
        <begin position="185"/>
        <end position="226"/>
    </location>
</feature>
<dbReference type="Pfam" id="PF03106">
    <property type="entry name" value="WRKY"/>
    <property type="match status" value="1"/>
</dbReference>
<dbReference type="PROSITE" id="PS50811">
    <property type="entry name" value="WRKY"/>
    <property type="match status" value="1"/>
</dbReference>
<keyword evidence="3" id="KW-0238">DNA-binding</keyword>
<dbReference type="SMART" id="SM00774">
    <property type="entry name" value="WRKY"/>
    <property type="match status" value="1"/>
</dbReference>
<feature type="region of interest" description="Disordered" evidence="6">
    <location>
        <begin position="97"/>
        <end position="121"/>
    </location>
</feature>
<accession>A0A8T2SKJ9</accession>
<name>A0A8T2SKJ9_CERRI</name>
<dbReference type="AlphaFoldDB" id="A0A8T2SKJ9"/>
<feature type="compositionally biased region" description="Polar residues" evidence="6">
    <location>
        <begin position="14"/>
        <end position="25"/>
    </location>
</feature>
<comment type="subcellular location">
    <subcellularLocation>
        <location evidence="1">Nucleus</location>
    </subcellularLocation>
</comment>
<evidence type="ECO:0000259" key="7">
    <source>
        <dbReference type="PROSITE" id="PS50811"/>
    </source>
</evidence>
<dbReference type="Gene3D" id="2.20.25.80">
    <property type="entry name" value="WRKY domain"/>
    <property type="match status" value="1"/>
</dbReference>
<evidence type="ECO:0000313" key="8">
    <source>
        <dbReference type="EMBL" id="KAH7332434.1"/>
    </source>
</evidence>
<evidence type="ECO:0000313" key="9">
    <source>
        <dbReference type="Proteomes" id="UP000825935"/>
    </source>
</evidence>
<protein>
    <recommendedName>
        <fullName evidence="7">WRKY domain-containing protein</fullName>
    </recommendedName>
</protein>
<dbReference type="PANTHER" id="PTHR31221:SF42">
    <property type="entry name" value="WRKY TRANSCRIPTION FACTOR 49-RELATED"/>
    <property type="match status" value="1"/>
</dbReference>
<evidence type="ECO:0000256" key="5">
    <source>
        <dbReference type="ARBA" id="ARBA00023242"/>
    </source>
</evidence>
<dbReference type="GO" id="GO:0043565">
    <property type="term" value="F:sequence-specific DNA binding"/>
    <property type="evidence" value="ECO:0007669"/>
    <property type="project" value="InterPro"/>
</dbReference>
<reference evidence="8" key="1">
    <citation type="submission" date="2021-08" db="EMBL/GenBank/DDBJ databases">
        <title>WGS assembly of Ceratopteris richardii.</title>
        <authorList>
            <person name="Marchant D.B."/>
            <person name="Chen G."/>
            <person name="Jenkins J."/>
            <person name="Shu S."/>
            <person name="Leebens-Mack J."/>
            <person name="Grimwood J."/>
            <person name="Schmutz J."/>
            <person name="Soltis P."/>
            <person name="Soltis D."/>
            <person name="Chen Z.-H."/>
        </authorList>
    </citation>
    <scope>NUCLEOTIDE SEQUENCE</scope>
    <source>
        <strain evidence="8">Whitten #5841</strain>
        <tissue evidence="8">Leaf</tissue>
    </source>
</reference>
<evidence type="ECO:0000256" key="6">
    <source>
        <dbReference type="SAM" id="MobiDB-lite"/>
    </source>
</evidence>
<keyword evidence="5" id="KW-0539">Nucleus</keyword>
<feature type="compositionally biased region" description="Polar residues" evidence="6">
    <location>
        <begin position="203"/>
        <end position="219"/>
    </location>
</feature>
<evidence type="ECO:0000256" key="3">
    <source>
        <dbReference type="ARBA" id="ARBA00023125"/>
    </source>
</evidence>